<keyword evidence="3" id="KW-1185">Reference proteome</keyword>
<gene>
    <name evidence="2" type="ORF">LYPA_23C010099</name>
</gene>
<organism evidence="2 3">
    <name type="scientific">Lynx pardinus</name>
    <name type="common">Iberian lynx</name>
    <name type="synonym">Felis pardina</name>
    <dbReference type="NCBI Taxonomy" id="191816"/>
    <lineage>
        <taxon>Eukaryota</taxon>
        <taxon>Metazoa</taxon>
        <taxon>Chordata</taxon>
        <taxon>Craniata</taxon>
        <taxon>Vertebrata</taxon>
        <taxon>Euteleostomi</taxon>
        <taxon>Mammalia</taxon>
        <taxon>Eutheria</taxon>
        <taxon>Laurasiatheria</taxon>
        <taxon>Carnivora</taxon>
        <taxon>Feliformia</taxon>
        <taxon>Felidae</taxon>
        <taxon>Felinae</taxon>
        <taxon>Lynx</taxon>
    </lineage>
</organism>
<keyword evidence="1" id="KW-0812">Transmembrane</keyword>
<dbReference type="AlphaFoldDB" id="A0A485NWV4"/>
<dbReference type="Proteomes" id="UP000386466">
    <property type="component" value="Unassembled WGS sequence"/>
</dbReference>
<name>A0A485NWV4_LYNPA</name>
<dbReference type="EMBL" id="CAAGRJ010023389">
    <property type="protein sequence ID" value="VFV36867.1"/>
    <property type="molecule type" value="Genomic_DNA"/>
</dbReference>
<proteinExistence type="predicted"/>
<keyword evidence="1" id="KW-1133">Transmembrane helix</keyword>
<evidence type="ECO:0000313" key="3">
    <source>
        <dbReference type="Proteomes" id="UP000386466"/>
    </source>
</evidence>
<protein>
    <submittedName>
        <fullName evidence="2">Uncharacterized protein</fullName>
    </submittedName>
</protein>
<sequence length="50" mass="5450">MSLFSKFDAPTPLPETTVNVVCALGLVVGLVGIHCWNHLHHQGHAQGQCW</sequence>
<reference evidence="2 3" key="1">
    <citation type="submission" date="2019-01" db="EMBL/GenBank/DDBJ databases">
        <authorList>
            <person name="Alioto T."/>
            <person name="Alioto T."/>
        </authorList>
    </citation>
    <scope>NUCLEOTIDE SEQUENCE [LARGE SCALE GENOMIC DNA]</scope>
</reference>
<feature type="transmembrane region" description="Helical" evidence="1">
    <location>
        <begin position="16"/>
        <end position="36"/>
    </location>
</feature>
<keyword evidence="1" id="KW-0472">Membrane</keyword>
<evidence type="ECO:0000313" key="2">
    <source>
        <dbReference type="EMBL" id="VFV36867.1"/>
    </source>
</evidence>
<accession>A0A485NWV4</accession>
<evidence type="ECO:0000256" key="1">
    <source>
        <dbReference type="SAM" id="Phobius"/>
    </source>
</evidence>